<organism evidence="1 2">
    <name type="scientific">Culex pipiens pipiens</name>
    <name type="common">Northern house mosquito</name>
    <dbReference type="NCBI Taxonomy" id="38569"/>
    <lineage>
        <taxon>Eukaryota</taxon>
        <taxon>Metazoa</taxon>
        <taxon>Ecdysozoa</taxon>
        <taxon>Arthropoda</taxon>
        <taxon>Hexapoda</taxon>
        <taxon>Insecta</taxon>
        <taxon>Pterygota</taxon>
        <taxon>Neoptera</taxon>
        <taxon>Endopterygota</taxon>
        <taxon>Diptera</taxon>
        <taxon>Nematocera</taxon>
        <taxon>Culicoidea</taxon>
        <taxon>Culicidae</taxon>
        <taxon>Culicinae</taxon>
        <taxon>Culicini</taxon>
        <taxon>Culex</taxon>
        <taxon>Culex</taxon>
    </lineage>
</organism>
<name>A0ABD1D6F9_CULPP</name>
<dbReference type="Proteomes" id="UP001562425">
    <property type="component" value="Unassembled WGS sequence"/>
</dbReference>
<accession>A0ABD1D6F9</accession>
<reference evidence="1 2" key="1">
    <citation type="submission" date="2024-05" db="EMBL/GenBank/DDBJ databases">
        <title>Culex pipiens pipiens assembly and annotation.</title>
        <authorList>
            <person name="Alout H."/>
            <person name="Durand T."/>
        </authorList>
    </citation>
    <scope>NUCLEOTIDE SEQUENCE [LARGE SCALE GENOMIC DNA]</scope>
    <source>
        <strain evidence="1">HA-2024</strain>
        <tissue evidence="1">Whole body</tissue>
    </source>
</reference>
<sequence length="344" mass="39911">MESYLAKVLCYLINMRYDSDPRTMEELDRRGEPFVVLTLEKAILEGYHGLNIVEVKQKQVWHYRHYSTIAYCKIAEYLGHSAVNFDPETNDKLVTVLNERLTIYPAFYPFAGGHPLRSRFRLVLERMFDAGIWAKIYNKWTSEEQQFEFETVQVVSYRVNFPLEMKTFSQNSVRECSLILIEASHITLDLSNLPCFKTSSIFLILHETFNGSREAIHRTEQILRSIGAFKTFHIVSDPLSIVTFDIFGNMLANLPALVFSDRFFDLSGYHYKVHYATMEPYSSVYDNEGIDISVAKVVVQHQNATVEFVKDLGNFEDMRSVLERYSAGSVDFQYCQDPVIRENV</sequence>
<dbReference type="SUPFAM" id="SSF53850">
    <property type="entry name" value="Periplasmic binding protein-like II"/>
    <property type="match status" value="1"/>
</dbReference>
<proteinExistence type="predicted"/>
<keyword evidence="2" id="KW-1185">Reference proteome</keyword>
<dbReference type="EMBL" id="JBEHCU010007251">
    <property type="protein sequence ID" value="KAL1395193.1"/>
    <property type="molecule type" value="Genomic_DNA"/>
</dbReference>
<comment type="caution">
    <text evidence="1">The sequence shown here is derived from an EMBL/GenBank/DDBJ whole genome shotgun (WGS) entry which is preliminary data.</text>
</comment>
<protein>
    <submittedName>
        <fullName evidence="1">Uncharacterized protein</fullName>
    </submittedName>
</protein>
<gene>
    <name evidence="1" type="ORF">pipiens_011429</name>
</gene>
<dbReference type="AlphaFoldDB" id="A0ABD1D6F9"/>
<evidence type="ECO:0000313" key="1">
    <source>
        <dbReference type="EMBL" id="KAL1395193.1"/>
    </source>
</evidence>
<evidence type="ECO:0000313" key="2">
    <source>
        <dbReference type="Proteomes" id="UP001562425"/>
    </source>
</evidence>